<evidence type="ECO:0000313" key="3">
    <source>
        <dbReference type="Proteomes" id="UP000652761"/>
    </source>
</evidence>
<keyword evidence="3" id="KW-1185">Reference proteome</keyword>
<comment type="caution">
    <text evidence="2">The sequence shown here is derived from an EMBL/GenBank/DDBJ whole genome shotgun (WGS) entry which is preliminary data.</text>
</comment>
<name>A0A843UMI6_COLES</name>
<sequence length="277" mass="31799">MPTKKVLGVHSKKACNKEKEEKKKSSRAVEQNTSERILSRAEDCYDDVVLDEASPLPYLLKLRLPVVGVVLRLGMTNRGVRCGVSSRPQHPKVLQYSLHHHLWNMVYSCKPWFRRCRPRRRLRRLCRPSCRLRLRLQLQFLRSMAMVGESQPLLAESWMREVEKIFQAIRFAEEDKVSLATYMLRHDSLCLDTTIYGSYEAIFTARSHHTKTLSKGQEEGFLPAALLHLSTKNKEENLPSGVEAGSSVVQASPSTDTCQDEAWSLLDDQREEIYIGI</sequence>
<accession>A0A843UMI6</accession>
<dbReference type="OrthoDB" id="2250058at2759"/>
<evidence type="ECO:0000256" key="1">
    <source>
        <dbReference type="SAM" id="MobiDB-lite"/>
    </source>
</evidence>
<feature type="region of interest" description="Disordered" evidence="1">
    <location>
        <begin position="1"/>
        <end position="34"/>
    </location>
</feature>
<organism evidence="2 3">
    <name type="scientific">Colocasia esculenta</name>
    <name type="common">Wild taro</name>
    <name type="synonym">Arum esculentum</name>
    <dbReference type="NCBI Taxonomy" id="4460"/>
    <lineage>
        <taxon>Eukaryota</taxon>
        <taxon>Viridiplantae</taxon>
        <taxon>Streptophyta</taxon>
        <taxon>Embryophyta</taxon>
        <taxon>Tracheophyta</taxon>
        <taxon>Spermatophyta</taxon>
        <taxon>Magnoliopsida</taxon>
        <taxon>Liliopsida</taxon>
        <taxon>Araceae</taxon>
        <taxon>Aroideae</taxon>
        <taxon>Colocasieae</taxon>
        <taxon>Colocasia</taxon>
    </lineage>
</organism>
<protein>
    <submittedName>
        <fullName evidence="2">Uncharacterized protein</fullName>
    </submittedName>
</protein>
<proteinExistence type="predicted"/>
<reference evidence="2" key="1">
    <citation type="submission" date="2017-07" db="EMBL/GenBank/DDBJ databases">
        <title>Taro Niue Genome Assembly and Annotation.</title>
        <authorList>
            <person name="Atibalentja N."/>
            <person name="Keating K."/>
            <person name="Fields C.J."/>
        </authorList>
    </citation>
    <scope>NUCLEOTIDE SEQUENCE</scope>
    <source>
        <strain evidence="2">Niue_2</strain>
        <tissue evidence="2">Leaf</tissue>
    </source>
</reference>
<dbReference type="EMBL" id="NMUH01000767">
    <property type="protein sequence ID" value="MQL84531.1"/>
    <property type="molecule type" value="Genomic_DNA"/>
</dbReference>
<dbReference type="Proteomes" id="UP000652761">
    <property type="component" value="Unassembled WGS sequence"/>
</dbReference>
<evidence type="ECO:0000313" key="2">
    <source>
        <dbReference type="EMBL" id="MQL84531.1"/>
    </source>
</evidence>
<dbReference type="AlphaFoldDB" id="A0A843UMI6"/>
<gene>
    <name evidence="2" type="ORF">Taro_017028</name>
</gene>